<feature type="transmembrane region" description="Helical" evidence="6">
    <location>
        <begin position="410"/>
        <end position="430"/>
    </location>
</feature>
<feature type="transmembrane region" description="Helical" evidence="6">
    <location>
        <begin position="292"/>
        <end position="317"/>
    </location>
</feature>
<dbReference type="EMBL" id="PDZR01000005">
    <property type="protein sequence ID" value="PNG26768.1"/>
    <property type="molecule type" value="Genomic_DNA"/>
</dbReference>
<feature type="domain" description="ABC-2 type transporter transmembrane" evidence="7">
    <location>
        <begin position="419"/>
        <end position="765"/>
    </location>
</feature>
<evidence type="ECO:0000256" key="2">
    <source>
        <dbReference type="ARBA" id="ARBA00022475"/>
    </source>
</evidence>
<dbReference type="OrthoDB" id="9811522at2"/>
<organism evidence="8 9">
    <name type="scientific">Methylocella silvestris</name>
    <dbReference type="NCBI Taxonomy" id="199596"/>
    <lineage>
        <taxon>Bacteria</taxon>
        <taxon>Pseudomonadati</taxon>
        <taxon>Pseudomonadota</taxon>
        <taxon>Alphaproteobacteria</taxon>
        <taxon>Hyphomicrobiales</taxon>
        <taxon>Beijerinckiaceae</taxon>
        <taxon>Methylocella</taxon>
    </lineage>
</organism>
<reference evidence="8 9" key="1">
    <citation type="submission" date="2017-10" db="EMBL/GenBank/DDBJ databases">
        <title>Genome announcement of Methylocella silvestris TVC from permafrost.</title>
        <authorList>
            <person name="Wang J."/>
            <person name="Geng K."/>
            <person name="Ul-Haque F."/>
            <person name="Crombie A.T."/>
            <person name="Street L.E."/>
            <person name="Wookey P.A."/>
            <person name="Murrell J.C."/>
            <person name="Pratscher J."/>
        </authorList>
    </citation>
    <scope>NUCLEOTIDE SEQUENCE [LARGE SCALE GENOMIC DNA]</scope>
    <source>
        <strain evidence="8 9">TVC</strain>
    </source>
</reference>
<dbReference type="Pfam" id="PF12698">
    <property type="entry name" value="ABC2_membrane_3"/>
    <property type="match status" value="2"/>
</dbReference>
<feature type="transmembrane region" description="Helical" evidence="6">
    <location>
        <begin position="264"/>
        <end position="285"/>
    </location>
</feature>
<evidence type="ECO:0000256" key="3">
    <source>
        <dbReference type="ARBA" id="ARBA00022692"/>
    </source>
</evidence>
<feature type="transmembrane region" description="Helical" evidence="6">
    <location>
        <begin position="356"/>
        <end position="374"/>
    </location>
</feature>
<dbReference type="RefSeq" id="WP_102843063.1">
    <property type="nucleotide sequence ID" value="NZ_PDZR01000005.1"/>
</dbReference>
<evidence type="ECO:0000256" key="4">
    <source>
        <dbReference type="ARBA" id="ARBA00022989"/>
    </source>
</evidence>
<feature type="transmembrane region" description="Helical" evidence="6">
    <location>
        <begin position="628"/>
        <end position="647"/>
    </location>
</feature>
<feature type="transmembrane region" description="Helical" evidence="6">
    <location>
        <begin position="184"/>
        <end position="206"/>
    </location>
</feature>
<dbReference type="Proteomes" id="UP000236286">
    <property type="component" value="Unassembled WGS sequence"/>
</dbReference>
<dbReference type="GO" id="GO:0140359">
    <property type="term" value="F:ABC-type transporter activity"/>
    <property type="evidence" value="ECO:0007669"/>
    <property type="project" value="InterPro"/>
</dbReference>
<evidence type="ECO:0000313" key="9">
    <source>
        <dbReference type="Proteomes" id="UP000236286"/>
    </source>
</evidence>
<feature type="transmembrane region" description="Helical" evidence="6">
    <location>
        <begin position="25"/>
        <end position="45"/>
    </location>
</feature>
<evidence type="ECO:0000313" key="8">
    <source>
        <dbReference type="EMBL" id="PNG26768.1"/>
    </source>
</evidence>
<feature type="domain" description="ABC-2 type transporter transmembrane" evidence="7">
    <location>
        <begin position="26"/>
        <end position="372"/>
    </location>
</feature>
<sequence>MKHLAAPGVLAVATRELRWMARDKVALFLVIGVPLFAFALLAATFSNAVVRDLRVSVVDADRTATSRIYVQAVTSAPVVTVAERSGDLTSAMHAIRSGAAIAAVYIPPDFERDFLARKRPQIIVFYNRQFFTPGNNAASAITKAIDAATVTLLPAMGPAAGYKPGALVAEQYVLTNPALNFAQFLLRAVLPTVLHVVVAIAGGYAVGSEFSSRSSRAWLRAAGGSPLAALVGKLAPLFGIFILMMVLAAVIIHGLYQIPFRGDSLMMGASACLLVIAYLSIGALLQLLVRKLAVGLSLTAIFCSPAFGFAGVGFPLFGMGDFARVWGSLLPLRWYIQILFDQAARGLPTSVSAQSFAILGSIAGVAFTLAWLRLRSIAKEPPRRVKEAPAIEIDPHSGVGVAMVAEGRRILGDSGAFSLIVLAPIIYGLFYPQPYLGQVLRNIPIAVVDQDGTELGRELVSTLNADEAVKVAARAGTLADAQALLAKREVFAILEIPEGTQREILKGNPARIAAYVDSAYFLLYNRTLQGVSEAAGAVSQQIASGGARADGSLAHAALIRSSPVEVVSEPLFNPTGGYASYVVPAAFVLILQQTLLMGVATLGGVAFARGGREARRQRGGARFILGQALAHLCLAMPGVVLYLIILPRFYGFSTLGQPLALFLFAAPFLLAVSFLAQFAGLWFKRRETAVLVFVATSLPLFFLVGVSWPQEAIPDALRIGSRVFPSTSAIDGLVRINQMGASLRDVSRDWMTLWVLAAVYGLLTVAATHILNRERMRDER</sequence>
<gene>
    <name evidence="8" type="ORF">CR492_07255</name>
</gene>
<protein>
    <submittedName>
        <fullName evidence="8">ABC transporter</fullName>
    </submittedName>
</protein>
<keyword evidence="3 6" id="KW-0812">Transmembrane</keyword>
<evidence type="ECO:0000259" key="7">
    <source>
        <dbReference type="Pfam" id="PF12698"/>
    </source>
</evidence>
<dbReference type="AlphaFoldDB" id="A0A2J7TJ16"/>
<comment type="subcellular location">
    <subcellularLocation>
        <location evidence="1">Cell membrane</location>
        <topology evidence="1">Multi-pass membrane protein</topology>
    </subcellularLocation>
</comment>
<keyword evidence="5 6" id="KW-0472">Membrane</keyword>
<dbReference type="InterPro" id="IPR013525">
    <property type="entry name" value="ABC2_TM"/>
</dbReference>
<feature type="transmembrane region" description="Helical" evidence="6">
    <location>
        <begin position="751"/>
        <end position="771"/>
    </location>
</feature>
<feature type="transmembrane region" description="Helical" evidence="6">
    <location>
        <begin position="659"/>
        <end position="683"/>
    </location>
</feature>
<dbReference type="Gene3D" id="3.40.1710.10">
    <property type="entry name" value="abc type-2 transporter like domain"/>
    <property type="match status" value="2"/>
</dbReference>
<accession>A0A2J7TJ16</accession>
<comment type="caution">
    <text evidence="8">The sequence shown here is derived from an EMBL/GenBank/DDBJ whole genome shotgun (WGS) entry which is preliminary data.</text>
</comment>
<feature type="transmembrane region" description="Helical" evidence="6">
    <location>
        <begin position="227"/>
        <end position="252"/>
    </location>
</feature>
<dbReference type="PANTHER" id="PTHR30294:SF46">
    <property type="entry name" value="ABC TRANSPORTER PERMEASE"/>
    <property type="match status" value="1"/>
</dbReference>
<keyword evidence="4 6" id="KW-1133">Transmembrane helix</keyword>
<dbReference type="PANTHER" id="PTHR30294">
    <property type="entry name" value="MEMBRANE COMPONENT OF ABC TRANSPORTER YHHJ-RELATED"/>
    <property type="match status" value="1"/>
</dbReference>
<feature type="transmembrane region" description="Helical" evidence="6">
    <location>
        <begin position="690"/>
        <end position="708"/>
    </location>
</feature>
<proteinExistence type="predicted"/>
<dbReference type="InterPro" id="IPR051449">
    <property type="entry name" value="ABC-2_transporter_component"/>
</dbReference>
<keyword evidence="2" id="KW-1003">Cell membrane</keyword>
<dbReference type="GO" id="GO:0005886">
    <property type="term" value="C:plasma membrane"/>
    <property type="evidence" value="ECO:0007669"/>
    <property type="project" value="UniProtKB-SubCell"/>
</dbReference>
<evidence type="ECO:0000256" key="1">
    <source>
        <dbReference type="ARBA" id="ARBA00004651"/>
    </source>
</evidence>
<feature type="transmembrane region" description="Helical" evidence="6">
    <location>
        <begin position="581"/>
        <end position="607"/>
    </location>
</feature>
<name>A0A2J7TJ16_METSI</name>
<evidence type="ECO:0000256" key="6">
    <source>
        <dbReference type="SAM" id="Phobius"/>
    </source>
</evidence>
<evidence type="ECO:0000256" key="5">
    <source>
        <dbReference type="ARBA" id="ARBA00023136"/>
    </source>
</evidence>